<protein>
    <submittedName>
        <fullName evidence="1">Uncharacterized protein</fullName>
    </submittedName>
</protein>
<name>A0A448WTB9_9PLAT</name>
<evidence type="ECO:0000313" key="1">
    <source>
        <dbReference type="EMBL" id="VEL19716.1"/>
    </source>
</evidence>
<organism evidence="1 2">
    <name type="scientific">Protopolystoma xenopodis</name>
    <dbReference type="NCBI Taxonomy" id="117903"/>
    <lineage>
        <taxon>Eukaryota</taxon>
        <taxon>Metazoa</taxon>
        <taxon>Spiralia</taxon>
        <taxon>Lophotrochozoa</taxon>
        <taxon>Platyhelminthes</taxon>
        <taxon>Monogenea</taxon>
        <taxon>Polyopisthocotylea</taxon>
        <taxon>Polystomatidea</taxon>
        <taxon>Polystomatidae</taxon>
        <taxon>Protopolystoma</taxon>
    </lineage>
</organism>
<proteinExistence type="predicted"/>
<reference evidence="1" key="1">
    <citation type="submission" date="2018-11" db="EMBL/GenBank/DDBJ databases">
        <authorList>
            <consortium name="Pathogen Informatics"/>
        </authorList>
    </citation>
    <scope>NUCLEOTIDE SEQUENCE</scope>
</reference>
<comment type="caution">
    <text evidence="1">The sequence shown here is derived from an EMBL/GenBank/DDBJ whole genome shotgun (WGS) entry which is preliminary data.</text>
</comment>
<dbReference type="AlphaFoldDB" id="A0A448WTB9"/>
<gene>
    <name evidence="1" type="ORF">PXEA_LOCUS13156</name>
</gene>
<dbReference type="Proteomes" id="UP000784294">
    <property type="component" value="Unassembled WGS sequence"/>
</dbReference>
<keyword evidence="2" id="KW-1185">Reference proteome</keyword>
<sequence length="109" mass="12209">MPLVQRDLCLHLPDHLRLGQPPSQLSSGSSASPTFSRLTQWMLAHKDRLDRLLEIELRAEDAGWMIYSPEEAEIKAQMADEIWQLSIDQALQAMLSSRAASKKAILALA</sequence>
<evidence type="ECO:0000313" key="2">
    <source>
        <dbReference type="Proteomes" id="UP000784294"/>
    </source>
</evidence>
<dbReference type="EMBL" id="CAAALY010042902">
    <property type="protein sequence ID" value="VEL19716.1"/>
    <property type="molecule type" value="Genomic_DNA"/>
</dbReference>
<accession>A0A448WTB9</accession>
<dbReference type="OrthoDB" id="306254at2759"/>